<sequence>MRMQTLAFRKIFKKECQDCGEEFKFAI</sequence>
<protein>
    <submittedName>
        <fullName evidence="1">Uncharacterized protein</fullName>
    </submittedName>
</protein>
<reference evidence="1" key="1">
    <citation type="submission" date="2018-02" db="EMBL/GenBank/DDBJ databases">
        <title>Rhizophora mucronata_Transcriptome.</title>
        <authorList>
            <person name="Meera S.P."/>
            <person name="Sreeshan A."/>
            <person name="Augustine A."/>
        </authorList>
    </citation>
    <scope>NUCLEOTIDE SEQUENCE</scope>
    <source>
        <tissue evidence="1">Leaf</tissue>
    </source>
</reference>
<dbReference type="AlphaFoldDB" id="A0A2P2QQ76"/>
<name>A0A2P2QQ76_RHIMU</name>
<evidence type="ECO:0000313" key="1">
    <source>
        <dbReference type="EMBL" id="MBX69088.1"/>
    </source>
</evidence>
<proteinExistence type="predicted"/>
<organism evidence="1">
    <name type="scientific">Rhizophora mucronata</name>
    <name type="common">Asiatic mangrove</name>
    <dbReference type="NCBI Taxonomy" id="61149"/>
    <lineage>
        <taxon>Eukaryota</taxon>
        <taxon>Viridiplantae</taxon>
        <taxon>Streptophyta</taxon>
        <taxon>Embryophyta</taxon>
        <taxon>Tracheophyta</taxon>
        <taxon>Spermatophyta</taxon>
        <taxon>Magnoliopsida</taxon>
        <taxon>eudicotyledons</taxon>
        <taxon>Gunneridae</taxon>
        <taxon>Pentapetalae</taxon>
        <taxon>rosids</taxon>
        <taxon>fabids</taxon>
        <taxon>Malpighiales</taxon>
        <taxon>Rhizophoraceae</taxon>
        <taxon>Rhizophora</taxon>
    </lineage>
</organism>
<dbReference type="EMBL" id="GGEC01088604">
    <property type="protein sequence ID" value="MBX69088.1"/>
    <property type="molecule type" value="Transcribed_RNA"/>
</dbReference>
<accession>A0A2P2QQ76</accession>